<reference evidence="3" key="1">
    <citation type="journal article" date="2017" name="Plant J.">
        <title>The pomegranate (Punica granatum L.) genome and the genomics of punicalagin biosynthesis.</title>
        <authorList>
            <person name="Qin G."/>
            <person name="Xu C."/>
            <person name="Ming R."/>
            <person name="Tang H."/>
            <person name="Guyot R."/>
            <person name="Kramer E.M."/>
            <person name="Hu Y."/>
            <person name="Yi X."/>
            <person name="Qi Y."/>
            <person name="Xu X."/>
            <person name="Gao Z."/>
            <person name="Pan H."/>
            <person name="Jian J."/>
            <person name="Tian Y."/>
            <person name="Yue Z."/>
            <person name="Xu Y."/>
        </authorList>
    </citation>
    <scope>NUCLEOTIDE SEQUENCE [LARGE SCALE GENOMIC DNA]</scope>
    <source>
        <strain evidence="3">cv. Dabenzi</strain>
    </source>
</reference>
<evidence type="ECO:0000313" key="3">
    <source>
        <dbReference type="Proteomes" id="UP000197138"/>
    </source>
</evidence>
<proteinExistence type="predicted"/>
<gene>
    <name evidence="2" type="ORF">CDL15_Pgr024905</name>
</gene>
<comment type="caution">
    <text evidence="2">The sequence shown here is derived from an EMBL/GenBank/DDBJ whole genome shotgun (WGS) entry which is preliminary data.</text>
</comment>
<feature type="region of interest" description="Disordered" evidence="1">
    <location>
        <begin position="27"/>
        <end position="56"/>
    </location>
</feature>
<organism evidence="2 3">
    <name type="scientific">Punica granatum</name>
    <name type="common">Pomegranate</name>
    <dbReference type="NCBI Taxonomy" id="22663"/>
    <lineage>
        <taxon>Eukaryota</taxon>
        <taxon>Viridiplantae</taxon>
        <taxon>Streptophyta</taxon>
        <taxon>Embryophyta</taxon>
        <taxon>Tracheophyta</taxon>
        <taxon>Spermatophyta</taxon>
        <taxon>Magnoliopsida</taxon>
        <taxon>eudicotyledons</taxon>
        <taxon>Gunneridae</taxon>
        <taxon>Pentapetalae</taxon>
        <taxon>rosids</taxon>
        <taxon>malvids</taxon>
        <taxon>Myrtales</taxon>
        <taxon>Lythraceae</taxon>
        <taxon>Punica</taxon>
    </lineage>
</organism>
<accession>A0A218W8B6</accession>
<dbReference type="EMBL" id="MTKT01004939">
    <property type="protein sequence ID" value="OWM68718.1"/>
    <property type="molecule type" value="Genomic_DNA"/>
</dbReference>
<dbReference type="AlphaFoldDB" id="A0A218W8B6"/>
<sequence length="85" mass="8871">MMEAGAVTQWIAATMAGSLYKVLPSTAGGQRPAAGGRSTAKMEATTIPDSSGEVAGPRLGEVREIGFEPTSHRSKLTLVCEIWPP</sequence>
<evidence type="ECO:0000313" key="2">
    <source>
        <dbReference type="EMBL" id="OWM68718.1"/>
    </source>
</evidence>
<protein>
    <submittedName>
        <fullName evidence="2">Uncharacterized protein</fullName>
    </submittedName>
</protein>
<evidence type="ECO:0000256" key="1">
    <source>
        <dbReference type="SAM" id="MobiDB-lite"/>
    </source>
</evidence>
<dbReference type="Proteomes" id="UP000197138">
    <property type="component" value="Unassembled WGS sequence"/>
</dbReference>
<name>A0A218W8B6_PUNGR</name>